<dbReference type="InterPro" id="IPR013728">
    <property type="entry name" value="BT_3987-like_N"/>
</dbReference>
<dbReference type="InterPro" id="IPR013320">
    <property type="entry name" value="ConA-like_dom_sf"/>
</dbReference>
<dbReference type="GO" id="GO:0005975">
    <property type="term" value="P:carbohydrate metabolic process"/>
    <property type="evidence" value="ECO:0007669"/>
    <property type="project" value="UniProtKB-ARBA"/>
</dbReference>
<reference evidence="3 4" key="1">
    <citation type="journal article" date="2020" name="Microbiome">
        <title>Single-cell genomics of uncultured bacteria reveals dietary fiber responders in the mouse gut microbiota.</title>
        <authorList>
            <person name="Chijiiwa R."/>
            <person name="Hosokawa M."/>
            <person name="Kogawa M."/>
            <person name="Nishikawa Y."/>
            <person name="Ide K."/>
            <person name="Sakanashi C."/>
            <person name="Takahashi K."/>
            <person name="Takeyama H."/>
        </authorList>
    </citation>
    <scope>NUCLEOTIDE SEQUENCE [LARGE SCALE GENOMIC DNA]</scope>
    <source>
        <strain evidence="3">IMSAGC_001</strain>
    </source>
</reference>
<dbReference type="AlphaFoldDB" id="A0A7I9ZXQ3"/>
<name>A0A7I9ZXQ3_9BACE</name>
<gene>
    <name evidence="3" type="ORF">IMSAGC001_00319</name>
</gene>
<dbReference type="Proteomes" id="UP000491181">
    <property type="component" value="Unassembled WGS sequence"/>
</dbReference>
<evidence type="ECO:0000313" key="4">
    <source>
        <dbReference type="Proteomes" id="UP000491181"/>
    </source>
</evidence>
<keyword evidence="1" id="KW-0732">Signal</keyword>
<dbReference type="RefSeq" id="WP_172503522.1">
    <property type="nucleotide sequence ID" value="NZ_BLLS01000003.1"/>
</dbReference>
<feature type="domain" description="BT-3987-like N-terminal" evidence="2">
    <location>
        <begin position="29"/>
        <end position="156"/>
    </location>
</feature>
<evidence type="ECO:0000256" key="1">
    <source>
        <dbReference type="SAM" id="SignalP"/>
    </source>
</evidence>
<feature type="chain" id="PRO_5029709718" description="BT-3987-like N-terminal domain-containing protein" evidence="1">
    <location>
        <begin position="20"/>
        <end position="408"/>
    </location>
</feature>
<dbReference type="Pfam" id="PF08522">
    <property type="entry name" value="BT_3987-like_N"/>
    <property type="match status" value="1"/>
</dbReference>
<dbReference type="PROSITE" id="PS51257">
    <property type="entry name" value="PROKAR_LIPOPROTEIN"/>
    <property type="match status" value="1"/>
</dbReference>
<organism evidence="3 4">
    <name type="scientific">Bacteroides acidifaciens</name>
    <dbReference type="NCBI Taxonomy" id="85831"/>
    <lineage>
        <taxon>Bacteria</taxon>
        <taxon>Pseudomonadati</taxon>
        <taxon>Bacteroidota</taxon>
        <taxon>Bacteroidia</taxon>
        <taxon>Bacteroidales</taxon>
        <taxon>Bacteroidaceae</taxon>
        <taxon>Bacteroides</taxon>
    </lineage>
</organism>
<dbReference type="SUPFAM" id="SSF49899">
    <property type="entry name" value="Concanavalin A-like lectins/glucanases"/>
    <property type="match status" value="1"/>
</dbReference>
<proteinExistence type="predicted"/>
<comment type="caution">
    <text evidence="3">The sequence shown here is derived from an EMBL/GenBank/DDBJ whole genome shotgun (WGS) entry which is preliminary data.</text>
</comment>
<evidence type="ECO:0000259" key="2">
    <source>
        <dbReference type="Pfam" id="PF08522"/>
    </source>
</evidence>
<accession>A0A7I9ZXQ3</accession>
<dbReference type="Pfam" id="PF13385">
    <property type="entry name" value="Laminin_G_3"/>
    <property type="match status" value="1"/>
</dbReference>
<evidence type="ECO:0000313" key="3">
    <source>
        <dbReference type="EMBL" id="GFH84924.1"/>
    </source>
</evidence>
<dbReference type="Gene3D" id="2.60.120.200">
    <property type="match status" value="1"/>
</dbReference>
<protein>
    <recommendedName>
        <fullName evidence="2">BT-3987-like N-terminal domain-containing protein</fullName>
    </recommendedName>
</protein>
<dbReference type="GO" id="GO:0004553">
    <property type="term" value="F:hydrolase activity, hydrolyzing O-glycosyl compounds"/>
    <property type="evidence" value="ECO:0007669"/>
    <property type="project" value="UniProtKB-ARBA"/>
</dbReference>
<sequence length="408" mass="45743">MKKYIALLFLSLGFFTACDMVSGEGEGAENAVYMGNTNSSGVISMVVSNDKGGSAVITPRLANITDQPVEITVEVDKQLLEEYNAKAGLTLEPMAIEDFVFITKDKKETHGKAVVTIAPGQYNASVEVKIPEIDETKYPYSRRFAIPVSITSSSKYKILSSPDFAIIRLSRELVTSVGRFSRAGSIALVPNAELRKPMDNWTMQVSMLYPNMTNSNQTIMSIQSGTGDFYTRITNDKGIQIKNGRDGDDTWTNKPLANGKWLNISLVHRNASSISVYVNGELQKTFETSPIYFSDMNKCCLFIGNTQYTSVYIREARMWNRALTDGEIIDKEYLPQDPTDPSLIMYMPFNTVENNGMEELTGNWEISDFRTLGIWDEDPPKMSYVENVKFPSEDLVIIEPENSEEEIR</sequence>
<dbReference type="Gene3D" id="2.60.40.1740">
    <property type="entry name" value="hypothetical protein (bacova_03559)"/>
    <property type="match status" value="1"/>
</dbReference>
<feature type="signal peptide" evidence="1">
    <location>
        <begin position="1"/>
        <end position="19"/>
    </location>
</feature>
<dbReference type="EMBL" id="BLLS01000003">
    <property type="protein sequence ID" value="GFH84924.1"/>
    <property type="molecule type" value="Genomic_DNA"/>
</dbReference>